<name>A0A1E5Q8D8_9PROT</name>
<organism evidence="1 2">
    <name type="scientific">Magnetovibrio blakemorei</name>
    <dbReference type="NCBI Taxonomy" id="28181"/>
    <lineage>
        <taxon>Bacteria</taxon>
        <taxon>Pseudomonadati</taxon>
        <taxon>Pseudomonadota</taxon>
        <taxon>Alphaproteobacteria</taxon>
        <taxon>Rhodospirillales</taxon>
        <taxon>Magnetovibrionaceae</taxon>
        <taxon>Magnetovibrio</taxon>
    </lineage>
</organism>
<gene>
    <name evidence="1" type="ORF">BEN30_08735</name>
</gene>
<comment type="caution">
    <text evidence="1">The sequence shown here is derived from an EMBL/GenBank/DDBJ whole genome shotgun (WGS) entry which is preliminary data.</text>
</comment>
<sequence>MANDTKHNYIAIANELLSTVRERLCIPCAEGGENLKKVDLENPLQCDCVCEKVEVMLTAAKGIIADSDND</sequence>
<reference evidence="2" key="1">
    <citation type="submission" date="2016-07" db="EMBL/GenBank/DDBJ databases">
        <authorList>
            <person name="Florea S."/>
            <person name="Webb J.S."/>
            <person name="Jaromczyk J."/>
            <person name="Schardl C.L."/>
        </authorList>
    </citation>
    <scope>NUCLEOTIDE SEQUENCE [LARGE SCALE GENOMIC DNA]</scope>
    <source>
        <strain evidence="2">MV-1</strain>
    </source>
</reference>
<evidence type="ECO:0000313" key="2">
    <source>
        <dbReference type="Proteomes" id="UP000095347"/>
    </source>
</evidence>
<keyword evidence="2" id="KW-1185">Reference proteome</keyword>
<dbReference type="STRING" id="28181.BEN30_08735"/>
<evidence type="ECO:0000313" key="1">
    <source>
        <dbReference type="EMBL" id="OEJ67516.1"/>
    </source>
</evidence>
<dbReference type="Proteomes" id="UP000095347">
    <property type="component" value="Unassembled WGS sequence"/>
</dbReference>
<dbReference type="EMBL" id="MCGG01000021">
    <property type="protein sequence ID" value="OEJ67516.1"/>
    <property type="molecule type" value="Genomic_DNA"/>
</dbReference>
<proteinExistence type="predicted"/>
<protein>
    <submittedName>
        <fullName evidence="1">Uncharacterized protein</fullName>
    </submittedName>
</protein>
<dbReference type="AlphaFoldDB" id="A0A1E5Q8D8"/>
<accession>A0A1E5Q8D8</accession>